<dbReference type="Proteomes" id="UP000681720">
    <property type="component" value="Unassembled WGS sequence"/>
</dbReference>
<reference evidence="2" key="1">
    <citation type="submission" date="2021-02" db="EMBL/GenBank/DDBJ databases">
        <authorList>
            <person name="Nowell W R."/>
        </authorList>
    </citation>
    <scope>NUCLEOTIDE SEQUENCE</scope>
</reference>
<organism evidence="2 3">
    <name type="scientific">Rotaria magnacalcarata</name>
    <dbReference type="NCBI Taxonomy" id="392030"/>
    <lineage>
        <taxon>Eukaryota</taxon>
        <taxon>Metazoa</taxon>
        <taxon>Spiralia</taxon>
        <taxon>Gnathifera</taxon>
        <taxon>Rotifera</taxon>
        <taxon>Eurotatoria</taxon>
        <taxon>Bdelloidea</taxon>
        <taxon>Philodinida</taxon>
        <taxon>Philodinidae</taxon>
        <taxon>Rotaria</taxon>
    </lineage>
</organism>
<dbReference type="AlphaFoldDB" id="A0A8S3KF52"/>
<proteinExistence type="predicted"/>
<protein>
    <submittedName>
        <fullName evidence="2">Uncharacterized protein</fullName>
    </submittedName>
</protein>
<feature type="non-terminal residue" evidence="2">
    <location>
        <position position="60"/>
    </location>
</feature>
<sequence length="60" mass="7107">MNYGTSFLTDSLHAIYGGAFKRLMTLLFDRKYRNEQWSLFKKLDHIDELLCHIKIPSTTQ</sequence>
<comment type="caution">
    <text evidence="2">The sequence shown here is derived from an EMBL/GenBank/DDBJ whole genome shotgun (WGS) entry which is preliminary data.</text>
</comment>
<dbReference type="EMBL" id="CAJOBJ010384670">
    <property type="protein sequence ID" value="CAF5228632.1"/>
    <property type="molecule type" value="Genomic_DNA"/>
</dbReference>
<evidence type="ECO:0000313" key="2">
    <source>
        <dbReference type="EMBL" id="CAF5229549.1"/>
    </source>
</evidence>
<evidence type="ECO:0000313" key="3">
    <source>
        <dbReference type="Proteomes" id="UP000676336"/>
    </source>
</evidence>
<dbReference type="Proteomes" id="UP000676336">
    <property type="component" value="Unassembled WGS sequence"/>
</dbReference>
<name>A0A8S3KF52_9BILA</name>
<evidence type="ECO:0000313" key="1">
    <source>
        <dbReference type="EMBL" id="CAF5228632.1"/>
    </source>
</evidence>
<dbReference type="EMBL" id="CAJOBI010371039">
    <property type="protein sequence ID" value="CAF5229549.1"/>
    <property type="molecule type" value="Genomic_DNA"/>
</dbReference>
<accession>A0A8S3KF52</accession>
<gene>
    <name evidence="1" type="ORF">GIL414_LOCUS88257</name>
    <name evidence="2" type="ORF">SMN809_LOCUS86469</name>
</gene>